<feature type="transmembrane region" description="Helical" evidence="1">
    <location>
        <begin position="6"/>
        <end position="25"/>
    </location>
</feature>
<dbReference type="EMBL" id="CP041659">
    <property type="protein sequence ID" value="QDP19297.1"/>
    <property type="molecule type" value="Genomic_DNA"/>
</dbReference>
<evidence type="ECO:0000256" key="1">
    <source>
        <dbReference type="SAM" id="Phobius"/>
    </source>
</evidence>
<protein>
    <submittedName>
        <fullName evidence="2">Uncharacterized protein</fullName>
    </submittedName>
</protein>
<gene>
    <name evidence="2" type="ORF">FMM02_04550</name>
</gene>
<evidence type="ECO:0000313" key="2">
    <source>
        <dbReference type="EMBL" id="QDP19297.1"/>
    </source>
</evidence>
<keyword evidence="1" id="KW-1133">Transmembrane helix</keyword>
<keyword evidence="1" id="KW-0812">Transmembrane</keyword>
<keyword evidence="1" id="KW-0472">Membrane</keyword>
<name>A0A516IQV2_9SPHN</name>
<dbReference type="KEGG" id="sxa:FMM02_04550"/>
<dbReference type="Proteomes" id="UP000321857">
    <property type="component" value="Chromosome"/>
</dbReference>
<dbReference type="AlphaFoldDB" id="A0A516IQV2"/>
<accession>A0A516IQV2</accession>
<dbReference type="RefSeq" id="WP_147493751.1">
    <property type="nucleotide sequence ID" value="NZ_CP041659.1"/>
</dbReference>
<sequence length="62" mass="6233">MTLANIIMLALGLLAAAVGAMLLARRAATEGQAYARRIAGMMSLALGIFLAIFAVGLKGVGG</sequence>
<organism evidence="2 3">
    <name type="scientific">Sphingomonas xanthus</name>
    <dbReference type="NCBI Taxonomy" id="2594473"/>
    <lineage>
        <taxon>Bacteria</taxon>
        <taxon>Pseudomonadati</taxon>
        <taxon>Pseudomonadota</taxon>
        <taxon>Alphaproteobacteria</taxon>
        <taxon>Sphingomonadales</taxon>
        <taxon>Sphingomonadaceae</taxon>
        <taxon>Sphingomonas</taxon>
    </lineage>
</organism>
<keyword evidence="3" id="KW-1185">Reference proteome</keyword>
<evidence type="ECO:0000313" key="3">
    <source>
        <dbReference type="Proteomes" id="UP000321857"/>
    </source>
</evidence>
<reference evidence="2 3" key="1">
    <citation type="submission" date="2019-07" db="EMBL/GenBank/DDBJ databases">
        <title>Sphingomonas AE3 Genome sequencing and assembly.</title>
        <authorList>
            <person name="Kim H."/>
        </authorList>
    </citation>
    <scope>NUCLEOTIDE SEQUENCE [LARGE SCALE GENOMIC DNA]</scope>
    <source>
        <strain evidence="2 3">AE3</strain>
    </source>
</reference>
<feature type="transmembrane region" description="Helical" evidence="1">
    <location>
        <begin position="37"/>
        <end position="57"/>
    </location>
</feature>
<proteinExistence type="predicted"/>